<comment type="function">
    <text evidence="9">Component of the NuA4 histone acetyltransferase complex which is involved in transcriptional activation of selected genes principally by acetylation of nucleosomal histone H4 and H2A. The NuA4 complex is also involved in DNA repair.</text>
</comment>
<evidence type="ECO:0000256" key="1">
    <source>
        <dbReference type="ARBA" id="ARBA00004123"/>
    </source>
</evidence>
<sequence length="318" mass="31936">MAPTATGNTASTGAAGTTTSTSAAATTSTPTTTTTTSAPTSLEEANQRYQSVKLALRTGLAHKRLIDRSLIDLESQIYLFEGSYLQSTSSSGGNIVKGFDSYLKNSSSSSGYSSTTGRGNNNSNSGANLADIPLEDRIFSLSSATYAKSLELKANEGLAEVEGREREGSVSATPNNKGGMGKKNGSVGTEEDAPSAGTGGKKSKKDKDSSSTSVATPGGGGGGGKEGTLKKKKDKTDAEAKASKDKERSSTPNLKTTGGKNTGTGGDAGSASGTPTKSSSGGGGKAMGTATATKLKRKNTDGVATPGGKVSKKKKDDD</sequence>
<dbReference type="GO" id="GO:0006281">
    <property type="term" value="P:DNA repair"/>
    <property type="evidence" value="ECO:0007669"/>
    <property type="project" value="UniProtKB-UniRule"/>
</dbReference>
<dbReference type="PANTHER" id="PTHR13476">
    <property type="entry name" value="CHROMATIN MODIFICATION-RELATED PROTEIN MEAF6"/>
    <property type="match status" value="1"/>
</dbReference>
<evidence type="ECO:0000256" key="9">
    <source>
        <dbReference type="RuleBase" id="RU368022"/>
    </source>
</evidence>
<keyword evidence="12" id="KW-1185">Reference proteome</keyword>
<dbReference type="AlphaFoldDB" id="A0A5C3ENV9"/>
<dbReference type="EMBL" id="OOIN01000035">
    <property type="protein sequence ID" value="SPO30899.1"/>
    <property type="molecule type" value="Genomic_DNA"/>
</dbReference>
<feature type="compositionally biased region" description="Gly residues" evidence="10">
    <location>
        <begin position="217"/>
        <end position="226"/>
    </location>
</feature>
<evidence type="ECO:0000256" key="6">
    <source>
        <dbReference type="ARBA" id="ARBA00023054"/>
    </source>
</evidence>
<evidence type="ECO:0000256" key="4">
    <source>
        <dbReference type="ARBA" id="ARBA00022853"/>
    </source>
</evidence>
<keyword evidence="9" id="KW-0227">DNA damage</keyword>
<dbReference type="Pfam" id="PF09340">
    <property type="entry name" value="NuA4"/>
    <property type="match status" value="1"/>
</dbReference>
<keyword evidence="7 9" id="KW-0804">Transcription</keyword>
<evidence type="ECO:0000256" key="10">
    <source>
        <dbReference type="SAM" id="MobiDB-lite"/>
    </source>
</evidence>
<dbReference type="GO" id="GO:0035267">
    <property type="term" value="C:NuA4 histone acetyltransferase complex"/>
    <property type="evidence" value="ECO:0007669"/>
    <property type="project" value="UniProtKB-UniRule"/>
</dbReference>
<keyword evidence="9" id="KW-0234">DNA repair</keyword>
<dbReference type="GO" id="GO:0005634">
    <property type="term" value="C:nucleus"/>
    <property type="evidence" value="ECO:0007669"/>
    <property type="project" value="UniProtKB-SubCell"/>
</dbReference>
<feature type="compositionally biased region" description="Basic and acidic residues" evidence="10">
    <location>
        <begin position="234"/>
        <end position="249"/>
    </location>
</feature>
<comment type="similarity">
    <text evidence="2 9">Belongs to the EAF6 family.</text>
</comment>
<feature type="region of interest" description="Disordered" evidence="10">
    <location>
        <begin position="1"/>
        <end position="44"/>
    </location>
</feature>
<proteinExistence type="inferred from homology"/>
<evidence type="ECO:0000313" key="11">
    <source>
        <dbReference type="EMBL" id="SPO30899.1"/>
    </source>
</evidence>
<organism evidence="11 12">
    <name type="scientific">Ustilago trichophora</name>
    <dbReference type="NCBI Taxonomy" id="86804"/>
    <lineage>
        <taxon>Eukaryota</taxon>
        <taxon>Fungi</taxon>
        <taxon>Dikarya</taxon>
        <taxon>Basidiomycota</taxon>
        <taxon>Ustilaginomycotina</taxon>
        <taxon>Ustilaginomycetes</taxon>
        <taxon>Ustilaginales</taxon>
        <taxon>Ustilaginaceae</taxon>
        <taxon>Ustilago</taxon>
    </lineage>
</organism>
<evidence type="ECO:0000256" key="2">
    <source>
        <dbReference type="ARBA" id="ARBA00010916"/>
    </source>
</evidence>
<evidence type="ECO:0000313" key="12">
    <source>
        <dbReference type="Proteomes" id="UP000324022"/>
    </source>
</evidence>
<feature type="compositionally biased region" description="Low complexity" evidence="10">
    <location>
        <begin position="107"/>
        <end position="126"/>
    </location>
</feature>
<evidence type="ECO:0000256" key="5">
    <source>
        <dbReference type="ARBA" id="ARBA00023015"/>
    </source>
</evidence>
<dbReference type="OrthoDB" id="440324at2759"/>
<dbReference type="GO" id="GO:0006325">
    <property type="term" value="P:chromatin organization"/>
    <property type="evidence" value="ECO:0007669"/>
    <property type="project" value="UniProtKB-KW"/>
</dbReference>
<evidence type="ECO:0000256" key="7">
    <source>
        <dbReference type="ARBA" id="ARBA00023163"/>
    </source>
</evidence>
<gene>
    <name evidence="11" type="ORF">UTRI_05483_B</name>
</gene>
<evidence type="ECO:0000256" key="3">
    <source>
        <dbReference type="ARBA" id="ARBA00018504"/>
    </source>
</evidence>
<dbReference type="InterPro" id="IPR015418">
    <property type="entry name" value="Eaf6"/>
</dbReference>
<keyword evidence="6" id="KW-0175">Coiled coil</keyword>
<accession>A0A5C3ENV9</accession>
<dbReference type="Proteomes" id="UP000324022">
    <property type="component" value="Unassembled WGS sequence"/>
</dbReference>
<comment type="subcellular location">
    <subcellularLocation>
        <location evidence="1 9">Nucleus</location>
    </subcellularLocation>
</comment>
<feature type="region of interest" description="Disordered" evidence="10">
    <location>
        <begin position="107"/>
        <end position="128"/>
    </location>
</feature>
<reference evidence="11 12" key="1">
    <citation type="submission" date="2018-03" db="EMBL/GenBank/DDBJ databases">
        <authorList>
            <person name="Guldener U."/>
        </authorList>
    </citation>
    <scope>NUCLEOTIDE SEQUENCE [LARGE SCALE GENOMIC DNA]</scope>
    <source>
        <strain evidence="11 12">NBRC100155</strain>
    </source>
</reference>
<name>A0A5C3ENV9_9BASI</name>
<feature type="region of interest" description="Disordered" evidence="10">
    <location>
        <begin position="159"/>
        <end position="318"/>
    </location>
</feature>
<protein>
    <recommendedName>
        <fullName evidence="3 9">Chromatin modification-related protein EAF6</fullName>
    </recommendedName>
</protein>
<evidence type="ECO:0000256" key="8">
    <source>
        <dbReference type="ARBA" id="ARBA00023242"/>
    </source>
</evidence>
<keyword evidence="4 9" id="KW-0156">Chromatin regulator</keyword>
<keyword evidence="5 9" id="KW-0805">Transcription regulation</keyword>
<feature type="compositionally biased region" description="Low complexity" evidence="10">
    <location>
        <begin position="269"/>
        <end position="279"/>
    </location>
</feature>
<feature type="compositionally biased region" description="Low complexity" evidence="10">
    <location>
        <begin position="1"/>
        <end position="41"/>
    </location>
</feature>
<keyword evidence="8 9" id="KW-0539">Nucleus</keyword>
<comment type="subunit">
    <text evidence="9">Component of the NuA4 histone acetyltransferase complex.</text>
</comment>